<evidence type="ECO:0008006" key="3">
    <source>
        <dbReference type="Google" id="ProtNLM"/>
    </source>
</evidence>
<evidence type="ECO:0000313" key="2">
    <source>
        <dbReference type="Proteomes" id="UP000033121"/>
    </source>
</evidence>
<dbReference type="Proteomes" id="UP000033121">
    <property type="component" value="Unassembled WGS sequence"/>
</dbReference>
<sequence>MPFLSGCNRIQSLSFVPALQGYAESPASTLLLKKQLREISGIIYTGPDELAGINDEDGTLFYINSKTGTFRERPFGKKGDYEDLAITPYGYFILKSNGHLYQVDSLTGTEKAVYKGTFSKNTEFESLAYDHSSDQLILICKICDTDEPFMTAWRFDCKSLQFTGGPTFTIPWMAIRKMGKDDSLEFHASAAAIHPITGDLYVISTLGKKLLLICNLKGELKSVHKINPYQFQQPEGLCFSPSGDLYISNEGRQSKASILYFPYQNK</sequence>
<evidence type="ECO:0000313" key="1">
    <source>
        <dbReference type="EMBL" id="GAO42885.1"/>
    </source>
</evidence>
<reference evidence="1 2" key="1">
    <citation type="submission" date="2015-04" db="EMBL/GenBank/DDBJ databases">
        <title>Whole genome shotgun sequence of Flavihumibacter petaseus NBRC 106054.</title>
        <authorList>
            <person name="Miyazawa S."/>
            <person name="Hosoyama A."/>
            <person name="Hashimoto M."/>
            <person name="Noguchi M."/>
            <person name="Tsuchikane K."/>
            <person name="Ohji S."/>
            <person name="Yamazoe A."/>
            <person name="Ichikawa N."/>
            <person name="Kimura A."/>
            <person name="Fujita N."/>
        </authorList>
    </citation>
    <scope>NUCLEOTIDE SEQUENCE [LARGE SCALE GENOMIC DNA]</scope>
    <source>
        <strain evidence="1 2">NBRC 106054</strain>
    </source>
</reference>
<dbReference type="STRING" id="1220578.FPE01S_01_19030"/>
<keyword evidence="2" id="KW-1185">Reference proteome</keyword>
<dbReference type="AlphaFoldDB" id="A0A0E9N0K4"/>
<gene>
    <name evidence="1" type="ORF">FPE01S_01_19030</name>
</gene>
<accession>A0A0E9N0K4</accession>
<proteinExistence type="predicted"/>
<organism evidence="1 2">
    <name type="scientific">Flavihumibacter petaseus NBRC 106054</name>
    <dbReference type="NCBI Taxonomy" id="1220578"/>
    <lineage>
        <taxon>Bacteria</taxon>
        <taxon>Pseudomonadati</taxon>
        <taxon>Bacteroidota</taxon>
        <taxon>Chitinophagia</taxon>
        <taxon>Chitinophagales</taxon>
        <taxon>Chitinophagaceae</taxon>
        <taxon>Flavihumibacter</taxon>
    </lineage>
</organism>
<comment type="caution">
    <text evidence="1">The sequence shown here is derived from an EMBL/GenBank/DDBJ whole genome shotgun (WGS) entry which is preliminary data.</text>
</comment>
<protein>
    <recommendedName>
        <fullName evidence="3">SdiA-regulated family protein</fullName>
    </recommendedName>
</protein>
<dbReference type="SUPFAM" id="SSF101898">
    <property type="entry name" value="NHL repeat"/>
    <property type="match status" value="1"/>
</dbReference>
<name>A0A0E9N0K4_9BACT</name>
<dbReference type="EMBL" id="BBWV01000001">
    <property type="protein sequence ID" value="GAO42885.1"/>
    <property type="molecule type" value="Genomic_DNA"/>
</dbReference>